<proteinExistence type="predicted"/>
<sequence length="372" mass="42192">MGPYLDIKPPEYCFDPAPLDTDYASKNHFPFLRAALTENIHGLEHSNCFNPRDMGLPWPTTFPAAVQSQHWREAQEAVRELMEQIHSTARIKDHETKQCDNVYDEKRRKRDLLIIDTAASSAISLFPAANGTQARTLAKATLLGANILKEVVDEIQSLPDELAKYQGPWKNPIFQEFVGECVRENSAAGLQVVQGLLMWTKHTLDHPPKEVEFSSWSEYVNYRIRDSLVLAASGMLQFSCGISVPESERRPFEAMYRLFMMHLSLTNDLYSYEKERLEAEKEGVTAVNGVQVLSRFLIVPSQTAKNILRQIILDLERQLHHVYDGHVQAGKLSDRQLRYARSMLEGLSGNLFGSSTQARYARVVPGTRLTNV</sequence>
<dbReference type="SUPFAM" id="SSF48576">
    <property type="entry name" value="Terpenoid synthases"/>
    <property type="match status" value="1"/>
</dbReference>
<dbReference type="OrthoDB" id="3004402at2759"/>
<keyword evidence="2" id="KW-1185">Reference proteome</keyword>
<organism evidence="1 2">
    <name type="scientific">Aspergillus leporis</name>
    <dbReference type="NCBI Taxonomy" id="41062"/>
    <lineage>
        <taxon>Eukaryota</taxon>
        <taxon>Fungi</taxon>
        <taxon>Dikarya</taxon>
        <taxon>Ascomycota</taxon>
        <taxon>Pezizomycotina</taxon>
        <taxon>Eurotiomycetes</taxon>
        <taxon>Eurotiomycetidae</taxon>
        <taxon>Eurotiales</taxon>
        <taxon>Aspergillaceae</taxon>
        <taxon>Aspergillus</taxon>
        <taxon>Aspergillus subgen. Circumdati</taxon>
    </lineage>
</organism>
<dbReference type="Pfam" id="PF19086">
    <property type="entry name" value="Terpene_syn_C_2"/>
    <property type="match status" value="1"/>
</dbReference>
<protein>
    <submittedName>
        <fullName evidence="1">Isoprenoid synthase domain-containing protein</fullName>
    </submittedName>
</protein>
<dbReference type="AlphaFoldDB" id="A0A5N5X3F5"/>
<dbReference type="Gene3D" id="1.10.600.10">
    <property type="entry name" value="Farnesyl Diphosphate Synthase"/>
    <property type="match status" value="1"/>
</dbReference>
<gene>
    <name evidence="1" type="ORF">BDV29DRAFT_190376</name>
</gene>
<accession>A0A5N5X3F5</accession>
<dbReference type="InterPro" id="IPR008949">
    <property type="entry name" value="Isoprenoid_synthase_dom_sf"/>
</dbReference>
<dbReference type="EMBL" id="ML732198">
    <property type="protein sequence ID" value="KAB8075149.1"/>
    <property type="molecule type" value="Genomic_DNA"/>
</dbReference>
<evidence type="ECO:0000313" key="1">
    <source>
        <dbReference type="EMBL" id="KAB8075149.1"/>
    </source>
</evidence>
<reference evidence="1 2" key="1">
    <citation type="submission" date="2019-04" db="EMBL/GenBank/DDBJ databases">
        <title>Friends and foes A comparative genomics study of 23 Aspergillus species from section Flavi.</title>
        <authorList>
            <consortium name="DOE Joint Genome Institute"/>
            <person name="Kjaerbolling I."/>
            <person name="Vesth T."/>
            <person name="Frisvad J.C."/>
            <person name="Nybo J.L."/>
            <person name="Theobald S."/>
            <person name="Kildgaard S."/>
            <person name="Isbrandt T."/>
            <person name="Kuo A."/>
            <person name="Sato A."/>
            <person name="Lyhne E.K."/>
            <person name="Kogle M.E."/>
            <person name="Wiebenga A."/>
            <person name="Kun R.S."/>
            <person name="Lubbers R.J."/>
            <person name="Makela M.R."/>
            <person name="Barry K."/>
            <person name="Chovatia M."/>
            <person name="Clum A."/>
            <person name="Daum C."/>
            <person name="Haridas S."/>
            <person name="He G."/>
            <person name="LaButti K."/>
            <person name="Lipzen A."/>
            <person name="Mondo S."/>
            <person name="Riley R."/>
            <person name="Salamov A."/>
            <person name="Simmons B.A."/>
            <person name="Magnuson J.K."/>
            <person name="Henrissat B."/>
            <person name="Mortensen U.H."/>
            <person name="Larsen T.O."/>
            <person name="Devries R.P."/>
            <person name="Grigoriev I.V."/>
            <person name="Machida M."/>
            <person name="Baker S.E."/>
            <person name="Andersen M.R."/>
        </authorList>
    </citation>
    <scope>NUCLEOTIDE SEQUENCE [LARGE SCALE GENOMIC DNA]</scope>
    <source>
        <strain evidence="1 2">CBS 151.66</strain>
    </source>
</reference>
<evidence type="ECO:0000313" key="2">
    <source>
        <dbReference type="Proteomes" id="UP000326565"/>
    </source>
</evidence>
<name>A0A5N5X3F5_9EURO</name>
<dbReference type="Proteomes" id="UP000326565">
    <property type="component" value="Unassembled WGS sequence"/>
</dbReference>